<accession>A0ABW7FKQ8</accession>
<evidence type="ECO:0000256" key="1">
    <source>
        <dbReference type="SAM" id="Phobius"/>
    </source>
</evidence>
<keyword evidence="1" id="KW-0472">Membrane</keyword>
<feature type="transmembrane region" description="Helical" evidence="1">
    <location>
        <begin position="24"/>
        <end position="42"/>
    </location>
</feature>
<evidence type="ECO:0008006" key="4">
    <source>
        <dbReference type="Google" id="ProtNLM"/>
    </source>
</evidence>
<dbReference type="EMBL" id="JBIGHW010000007">
    <property type="protein sequence ID" value="MFG6441907.1"/>
    <property type="molecule type" value="Genomic_DNA"/>
</dbReference>
<feature type="transmembrane region" description="Helical" evidence="1">
    <location>
        <begin position="126"/>
        <end position="145"/>
    </location>
</feature>
<feature type="transmembrane region" description="Helical" evidence="1">
    <location>
        <begin position="77"/>
        <end position="95"/>
    </location>
</feature>
<name>A0ABW7FKQ8_9BURK</name>
<dbReference type="RefSeq" id="WP_394398621.1">
    <property type="nucleotide sequence ID" value="NZ_JBIGHW010000007.1"/>
</dbReference>
<evidence type="ECO:0000313" key="3">
    <source>
        <dbReference type="Proteomes" id="UP001606301"/>
    </source>
</evidence>
<feature type="transmembrane region" description="Helical" evidence="1">
    <location>
        <begin position="54"/>
        <end position="71"/>
    </location>
</feature>
<keyword evidence="1" id="KW-0812">Transmembrane</keyword>
<reference evidence="2 3" key="1">
    <citation type="submission" date="2024-08" db="EMBL/GenBank/DDBJ databases">
        <authorList>
            <person name="Lu H."/>
        </authorList>
    </citation>
    <scope>NUCLEOTIDE SEQUENCE [LARGE SCALE GENOMIC DNA]</scope>
    <source>
        <strain evidence="2 3">LKC17W</strain>
    </source>
</reference>
<sequence length="185" mass="20618">MRWALVLALTAAYPLIVYFSLGHIEPRYLALLLLVLGGLRWLAGGAQQAVQARWVALAALVLAGSTALLNMSLPLKLYPVLVNFALLIVFGLSLVRGPTVAERLARLQEPDLHPRGVVYTRHVTQVWCSFFVLNGSLSLATALWASEKTWALYNGFISYVLVGTLMAGEWLVRRQLRARWERVHP</sequence>
<keyword evidence="3" id="KW-1185">Reference proteome</keyword>
<comment type="caution">
    <text evidence="2">The sequence shown here is derived from an EMBL/GenBank/DDBJ whole genome shotgun (WGS) entry which is preliminary data.</text>
</comment>
<organism evidence="2 3">
    <name type="scientific">Pelomonas margarita</name>
    <dbReference type="NCBI Taxonomy" id="3299031"/>
    <lineage>
        <taxon>Bacteria</taxon>
        <taxon>Pseudomonadati</taxon>
        <taxon>Pseudomonadota</taxon>
        <taxon>Betaproteobacteria</taxon>
        <taxon>Burkholderiales</taxon>
        <taxon>Sphaerotilaceae</taxon>
        <taxon>Roseateles</taxon>
    </lineage>
</organism>
<proteinExistence type="predicted"/>
<keyword evidence="1" id="KW-1133">Transmembrane helix</keyword>
<dbReference type="Proteomes" id="UP001606301">
    <property type="component" value="Unassembled WGS sequence"/>
</dbReference>
<evidence type="ECO:0000313" key="2">
    <source>
        <dbReference type="EMBL" id="MFG6441907.1"/>
    </source>
</evidence>
<feature type="transmembrane region" description="Helical" evidence="1">
    <location>
        <begin position="151"/>
        <end position="172"/>
    </location>
</feature>
<gene>
    <name evidence="2" type="ORF">ACG0Z3_14575</name>
</gene>
<protein>
    <recommendedName>
        <fullName evidence="4">DNA gyrase subunit B</fullName>
    </recommendedName>
</protein>